<sequence>LQQFPCRIFPCSRLRLPDQFCPAKIVSLSADPRFLGILQ</sequence>
<organism evidence="1">
    <name type="scientific">Haemonchus placei</name>
    <name type="common">Barber's pole worm</name>
    <dbReference type="NCBI Taxonomy" id="6290"/>
    <lineage>
        <taxon>Eukaryota</taxon>
        <taxon>Metazoa</taxon>
        <taxon>Ecdysozoa</taxon>
        <taxon>Nematoda</taxon>
        <taxon>Chromadorea</taxon>
        <taxon>Rhabditida</taxon>
        <taxon>Rhabditina</taxon>
        <taxon>Rhabditomorpha</taxon>
        <taxon>Strongyloidea</taxon>
        <taxon>Trichostrongylidae</taxon>
        <taxon>Haemonchus</taxon>
    </lineage>
</organism>
<proteinExistence type="predicted"/>
<dbReference type="WBParaSite" id="HPLM_0002059901-mRNA-1">
    <property type="protein sequence ID" value="HPLM_0002059901-mRNA-1"/>
    <property type="gene ID" value="HPLM_0002059901"/>
</dbReference>
<reference evidence="1" key="1">
    <citation type="submission" date="2017-02" db="UniProtKB">
        <authorList>
            <consortium name="WormBaseParasite"/>
        </authorList>
    </citation>
    <scope>IDENTIFICATION</scope>
</reference>
<evidence type="ECO:0000313" key="1">
    <source>
        <dbReference type="WBParaSite" id="HPLM_0002059901-mRNA-1"/>
    </source>
</evidence>
<dbReference type="AlphaFoldDB" id="A0A0N4X8A7"/>
<protein>
    <submittedName>
        <fullName evidence="1">Uncharacterized protein</fullName>
    </submittedName>
</protein>
<accession>A0A0N4X8A7</accession>
<name>A0A0N4X8A7_HAEPC</name>